<dbReference type="PROSITE" id="PS01231">
    <property type="entry name" value="TRMA_2"/>
    <property type="match status" value="1"/>
</dbReference>
<evidence type="ECO:0000313" key="5">
    <source>
        <dbReference type="EMBL" id="CAB4536374.1"/>
    </source>
</evidence>
<dbReference type="Gene3D" id="2.40.50.140">
    <property type="entry name" value="Nucleic acid-binding proteins"/>
    <property type="match status" value="1"/>
</dbReference>
<dbReference type="AlphaFoldDB" id="A0A6J6BCH4"/>
<dbReference type="PROSITE" id="PS50926">
    <property type="entry name" value="TRAM"/>
    <property type="match status" value="1"/>
</dbReference>
<sequence length="389" mass="42973">MAIEKVAHGGIFVARHEGRVVFVSHVLPGEQVKVRVFEDAGKGFCRAEPIEILKASPDRVTHFWKEAGVGGAGGAEFGHIKLSRQRELKADVLEEALERFAGLKKRIEVEAAPGDDENNGLGYRARIQLHVDEQGFVGPYRERSHEVVRTKTLPLATEDIQEMEFHHKNYQSVEKIEVMASSTGQVQWLIDKKLQGDERLIERAGGRTFRITGGGFWQVHRKGPEVLTAAVNDFIEQAGVLKLDADNLDLYGGVGLFTGTIAAKFGETLRMTTVESFRQATTDATLNLKDLPNVKAVCEPVERFLAPHKDETGQATVVLDPPRSGAGGKVVGQLIKLAPKHIVYVACDPVALARDLKSFLEHYDLVGIRAFDLFPHTHHLETIASLVRK</sequence>
<dbReference type="SUPFAM" id="SSF53335">
    <property type="entry name" value="S-adenosyl-L-methionine-dependent methyltransferases"/>
    <property type="match status" value="1"/>
</dbReference>
<dbReference type="InterPro" id="IPR012340">
    <property type="entry name" value="NA-bd_OB-fold"/>
</dbReference>
<dbReference type="EMBL" id="CAEZSN010000018">
    <property type="protein sequence ID" value="CAB4536374.1"/>
    <property type="molecule type" value="Genomic_DNA"/>
</dbReference>
<evidence type="ECO:0000256" key="3">
    <source>
        <dbReference type="ARBA" id="ARBA00022691"/>
    </source>
</evidence>
<organism evidence="5">
    <name type="scientific">freshwater metagenome</name>
    <dbReference type="NCBI Taxonomy" id="449393"/>
    <lineage>
        <taxon>unclassified sequences</taxon>
        <taxon>metagenomes</taxon>
        <taxon>ecological metagenomes</taxon>
    </lineage>
</organism>
<dbReference type="InterPro" id="IPR029063">
    <property type="entry name" value="SAM-dependent_MTases_sf"/>
</dbReference>
<dbReference type="GO" id="GO:0070041">
    <property type="term" value="F:rRNA (uridine-C5-)-methyltransferase activity"/>
    <property type="evidence" value="ECO:0007669"/>
    <property type="project" value="TreeGrafter"/>
</dbReference>
<keyword evidence="1" id="KW-0489">Methyltransferase</keyword>
<dbReference type="GO" id="GO:0070475">
    <property type="term" value="P:rRNA base methylation"/>
    <property type="evidence" value="ECO:0007669"/>
    <property type="project" value="TreeGrafter"/>
</dbReference>
<protein>
    <submittedName>
        <fullName evidence="5">Unannotated protein</fullName>
    </submittedName>
</protein>
<dbReference type="PANTHER" id="PTHR11061:SF30">
    <property type="entry name" value="TRNA (URACIL(54)-C(5))-METHYLTRANSFERASE"/>
    <property type="match status" value="1"/>
</dbReference>
<dbReference type="SUPFAM" id="SSF50249">
    <property type="entry name" value="Nucleic acid-binding proteins"/>
    <property type="match status" value="1"/>
</dbReference>
<name>A0A6J6BCH4_9ZZZZ</name>
<evidence type="ECO:0000259" key="4">
    <source>
        <dbReference type="PROSITE" id="PS50926"/>
    </source>
</evidence>
<evidence type="ECO:0000256" key="1">
    <source>
        <dbReference type="ARBA" id="ARBA00022603"/>
    </source>
</evidence>
<keyword evidence="2" id="KW-0808">Transferase</keyword>
<reference evidence="5" key="1">
    <citation type="submission" date="2020-05" db="EMBL/GenBank/DDBJ databases">
        <authorList>
            <person name="Chiriac C."/>
            <person name="Salcher M."/>
            <person name="Ghai R."/>
            <person name="Kavagutti S V."/>
        </authorList>
    </citation>
    <scope>NUCLEOTIDE SEQUENCE</scope>
</reference>
<dbReference type="Gene3D" id="2.40.50.1070">
    <property type="match status" value="1"/>
</dbReference>
<gene>
    <name evidence="5" type="ORF">UFOPK1433_00255</name>
    <name evidence="6" type="ORF">UFOPK1843_01014</name>
</gene>
<feature type="domain" description="TRAM" evidence="4">
    <location>
        <begin position="1"/>
        <end position="51"/>
    </location>
</feature>
<dbReference type="Pfam" id="PF05958">
    <property type="entry name" value="tRNA_U5-meth_tr"/>
    <property type="match status" value="1"/>
</dbReference>
<dbReference type="InterPro" id="IPR030391">
    <property type="entry name" value="MeTrfase_TrmA_CS"/>
</dbReference>
<dbReference type="InterPro" id="IPR002792">
    <property type="entry name" value="TRAM_dom"/>
</dbReference>
<keyword evidence="3" id="KW-0949">S-adenosyl-L-methionine</keyword>
<dbReference type="EMBL" id="CAEZUR010000092">
    <property type="protein sequence ID" value="CAB4614085.1"/>
    <property type="molecule type" value="Genomic_DNA"/>
</dbReference>
<dbReference type="PANTHER" id="PTHR11061">
    <property type="entry name" value="RNA M5U METHYLTRANSFERASE"/>
    <property type="match status" value="1"/>
</dbReference>
<evidence type="ECO:0000256" key="2">
    <source>
        <dbReference type="ARBA" id="ARBA00022679"/>
    </source>
</evidence>
<proteinExistence type="predicted"/>
<accession>A0A6J6BCH4</accession>
<dbReference type="PROSITE" id="PS51687">
    <property type="entry name" value="SAM_MT_RNA_M5U"/>
    <property type="match status" value="1"/>
</dbReference>
<dbReference type="InterPro" id="IPR010280">
    <property type="entry name" value="U5_MeTrfase_fam"/>
</dbReference>
<evidence type="ECO:0000313" key="6">
    <source>
        <dbReference type="EMBL" id="CAB4614085.1"/>
    </source>
</evidence>
<dbReference type="Gene3D" id="3.40.50.150">
    <property type="entry name" value="Vaccinia Virus protein VP39"/>
    <property type="match status" value="2"/>
</dbReference>